<dbReference type="InterPro" id="IPR047796">
    <property type="entry name" value="SdpR-like_repress"/>
</dbReference>
<dbReference type="InterPro" id="IPR036390">
    <property type="entry name" value="WH_DNA-bd_sf"/>
</dbReference>
<sequence length="95" mass="10782">MSIPLNDVFKAIADPTRREILRLLRHEEMNAGEVAARFDMTKPTMSHHFSVLKAAGLITSRREGQTIWYALNTTVLEDVLAWTMDLAQAKQGEKK</sequence>
<dbReference type="InterPro" id="IPR036388">
    <property type="entry name" value="WH-like_DNA-bd_sf"/>
</dbReference>
<keyword evidence="2" id="KW-0238">DNA-binding</keyword>
<keyword evidence="3" id="KW-0804">Transcription</keyword>
<evidence type="ECO:0000259" key="4">
    <source>
        <dbReference type="PROSITE" id="PS50987"/>
    </source>
</evidence>
<feature type="domain" description="HTH arsR-type" evidence="4">
    <location>
        <begin position="1"/>
        <end position="91"/>
    </location>
</feature>
<comment type="caution">
    <text evidence="5">The sequence shown here is derived from an EMBL/GenBank/DDBJ whole genome shotgun (WGS) entry which is preliminary data.</text>
</comment>
<dbReference type="EMBL" id="JRYB01000001">
    <property type="protein sequence ID" value="OIJ39548.1"/>
    <property type="molecule type" value="Genomic_DNA"/>
</dbReference>
<dbReference type="RefSeq" id="WP_229410149.1">
    <property type="nucleotide sequence ID" value="NZ_JRYB01000001.1"/>
</dbReference>
<evidence type="ECO:0000256" key="3">
    <source>
        <dbReference type="ARBA" id="ARBA00023163"/>
    </source>
</evidence>
<dbReference type="AlphaFoldDB" id="A0A1S2N382"/>
<dbReference type="CDD" id="cd00090">
    <property type="entry name" value="HTH_ARSR"/>
    <property type="match status" value="1"/>
</dbReference>
<dbReference type="PROSITE" id="PS50987">
    <property type="entry name" value="HTH_ARSR_2"/>
    <property type="match status" value="1"/>
</dbReference>
<organism evidence="5 6">
    <name type="scientific">Massilia timonae</name>
    <dbReference type="NCBI Taxonomy" id="47229"/>
    <lineage>
        <taxon>Bacteria</taxon>
        <taxon>Pseudomonadati</taxon>
        <taxon>Pseudomonadota</taxon>
        <taxon>Betaproteobacteria</taxon>
        <taxon>Burkholderiales</taxon>
        <taxon>Oxalobacteraceae</taxon>
        <taxon>Telluria group</taxon>
        <taxon>Massilia</taxon>
    </lineage>
</organism>
<dbReference type="Gene3D" id="1.10.10.10">
    <property type="entry name" value="Winged helix-like DNA-binding domain superfamily/Winged helix DNA-binding domain"/>
    <property type="match status" value="1"/>
</dbReference>
<dbReference type="GO" id="GO:0003677">
    <property type="term" value="F:DNA binding"/>
    <property type="evidence" value="ECO:0007669"/>
    <property type="project" value="UniProtKB-KW"/>
</dbReference>
<dbReference type="SUPFAM" id="SSF46785">
    <property type="entry name" value="Winged helix' DNA-binding domain"/>
    <property type="match status" value="1"/>
</dbReference>
<accession>A0A1S2N382</accession>
<reference evidence="5 6" key="1">
    <citation type="submission" date="2014-10" db="EMBL/GenBank/DDBJ databases">
        <authorList>
            <person name="Seo M.-J."/>
            <person name="Seok Y.J."/>
            <person name="Cha I.-T."/>
        </authorList>
    </citation>
    <scope>NUCLEOTIDE SEQUENCE [LARGE SCALE GENOMIC DNA]</scope>
    <source>
        <strain evidence="5 6">NEU</strain>
    </source>
</reference>
<evidence type="ECO:0000256" key="2">
    <source>
        <dbReference type="ARBA" id="ARBA00023125"/>
    </source>
</evidence>
<proteinExistence type="predicted"/>
<dbReference type="InterPro" id="IPR011991">
    <property type="entry name" value="ArsR-like_HTH"/>
</dbReference>
<dbReference type="InterPro" id="IPR001845">
    <property type="entry name" value="HTH_ArsR_DNA-bd_dom"/>
</dbReference>
<dbReference type="NCBIfam" id="NF033789">
    <property type="entry name" value="repress_SdpR"/>
    <property type="match status" value="1"/>
</dbReference>
<dbReference type="SMART" id="SM00418">
    <property type="entry name" value="HTH_ARSR"/>
    <property type="match status" value="1"/>
</dbReference>
<protein>
    <submittedName>
        <fullName evidence="5">Bacterial regulatory, arsR family protein</fullName>
    </submittedName>
</protein>
<name>A0A1S2N382_9BURK</name>
<dbReference type="Proteomes" id="UP000180246">
    <property type="component" value="Unassembled WGS sequence"/>
</dbReference>
<dbReference type="PANTHER" id="PTHR33154">
    <property type="entry name" value="TRANSCRIPTIONAL REGULATOR, ARSR FAMILY"/>
    <property type="match status" value="1"/>
</dbReference>
<evidence type="ECO:0000313" key="6">
    <source>
        <dbReference type="Proteomes" id="UP000180246"/>
    </source>
</evidence>
<dbReference type="Pfam" id="PF12840">
    <property type="entry name" value="HTH_20"/>
    <property type="match status" value="1"/>
</dbReference>
<dbReference type="PRINTS" id="PR00778">
    <property type="entry name" value="HTHARSR"/>
</dbReference>
<keyword evidence="1" id="KW-0805">Transcription regulation</keyword>
<dbReference type="NCBIfam" id="NF033788">
    <property type="entry name" value="HTH_metalloreg"/>
    <property type="match status" value="1"/>
</dbReference>
<dbReference type="PANTHER" id="PTHR33154:SF33">
    <property type="entry name" value="TRANSCRIPTIONAL REPRESSOR SDPR"/>
    <property type="match status" value="1"/>
</dbReference>
<evidence type="ECO:0000256" key="1">
    <source>
        <dbReference type="ARBA" id="ARBA00023015"/>
    </source>
</evidence>
<dbReference type="GO" id="GO:0003700">
    <property type="term" value="F:DNA-binding transcription factor activity"/>
    <property type="evidence" value="ECO:0007669"/>
    <property type="project" value="InterPro"/>
</dbReference>
<evidence type="ECO:0000313" key="5">
    <source>
        <dbReference type="EMBL" id="OIJ39548.1"/>
    </source>
</evidence>
<dbReference type="InterPro" id="IPR051081">
    <property type="entry name" value="HTH_MetalResp_TranReg"/>
</dbReference>
<gene>
    <name evidence="5" type="ORF">LO55_3039</name>
</gene>